<protein>
    <submittedName>
        <fullName evidence="1">Uncharacterized protein</fullName>
    </submittedName>
</protein>
<sequence>MTVAAATDYCCYRKIAIASFVPLLQHGHTAAMEVPIGTLIASTPLGCLPEQWLVQIIDELSQAESPSISPSVLVLAKHTFVCMAKQKARASRSPFRMFHNLIAQLKDPLLWAETSLPDTLLPYGDHGNIHEDRLATSQPVKTLFDADNLSDRDKLLWTIVNLRGVVYNVYLAEWRLYAEAHDTLKHTFATYQETLSPTNDSELLTCVHNIAIQFNGPQKDPRRHSWLLRNFKIMTNAWY</sequence>
<dbReference type="Proteomes" id="UP001218218">
    <property type="component" value="Unassembled WGS sequence"/>
</dbReference>
<gene>
    <name evidence="1" type="ORF">DFH08DRAFT_800106</name>
</gene>
<keyword evidence="2" id="KW-1185">Reference proteome</keyword>
<accession>A0AAD7AJ41</accession>
<proteinExistence type="predicted"/>
<evidence type="ECO:0000313" key="1">
    <source>
        <dbReference type="EMBL" id="KAJ7360661.1"/>
    </source>
</evidence>
<name>A0AAD7AJ41_9AGAR</name>
<dbReference type="AlphaFoldDB" id="A0AAD7AJ41"/>
<reference evidence="1" key="1">
    <citation type="submission" date="2023-03" db="EMBL/GenBank/DDBJ databases">
        <title>Massive genome expansion in bonnet fungi (Mycena s.s.) driven by repeated elements and novel gene families across ecological guilds.</title>
        <authorList>
            <consortium name="Lawrence Berkeley National Laboratory"/>
            <person name="Harder C.B."/>
            <person name="Miyauchi S."/>
            <person name="Viragh M."/>
            <person name="Kuo A."/>
            <person name="Thoen E."/>
            <person name="Andreopoulos B."/>
            <person name="Lu D."/>
            <person name="Skrede I."/>
            <person name="Drula E."/>
            <person name="Henrissat B."/>
            <person name="Morin E."/>
            <person name="Kohler A."/>
            <person name="Barry K."/>
            <person name="LaButti K."/>
            <person name="Morin E."/>
            <person name="Salamov A."/>
            <person name="Lipzen A."/>
            <person name="Mereny Z."/>
            <person name="Hegedus B."/>
            <person name="Baldrian P."/>
            <person name="Stursova M."/>
            <person name="Weitz H."/>
            <person name="Taylor A."/>
            <person name="Grigoriev I.V."/>
            <person name="Nagy L.G."/>
            <person name="Martin F."/>
            <person name="Kauserud H."/>
        </authorList>
    </citation>
    <scope>NUCLEOTIDE SEQUENCE</scope>
    <source>
        <strain evidence="1">CBHHK002</strain>
    </source>
</reference>
<evidence type="ECO:0000313" key="2">
    <source>
        <dbReference type="Proteomes" id="UP001218218"/>
    </source>
</evidence>
<organism evidence="1 2">
    <name type="scientific">Mycena albidolilacea</name>
    <dbReference type="NCBI Taxonomy" id="1033008"/>
    <lineage>
        <taxon>Eukaryota</taxon>
        <taxon>Fungi</taxon>
        <taxon>Dikarya</taxon>
        <taxon>Basidiomycota</taxon>
        <taxon>Agaricomycotina</taxon>
        <taxon>Agaricomycetes</taxon>
        <taxon>Agaricomycetidae</taxon>
        <taxon>Agaricales</taxon>
        <taxon>Marasmiineae</taxon>
        <taxon>Mycenaceae</taxon>
        <taxon>Mycena</taxon>
    </lineage>
</organism>
<comment type="caution">
    <text evidence="1">The sequence shown here is derived from an EMBL/GenBank/DDBJ whole genome shotgun (WGS) entry which is preliminary data.</text>
</comment>
<dbReference type="EMBL" id="JARIHO010000005">
    <property type="protein sequence ID" value="KAJ7360661.1"/>
    <property type="molecule type" value="Genomic_DNA"/>
</dbReference>